<keyword evidence="7" id="KW-0966">Cell projection</keyword>
<keyword evidence="4" id="KW-0282">Flagellum</keyword>
<dbReference type="AlphaFoldDB" id="A0A9W7G9U4"/>
<evidence type="ECO:0000256" key="7">
    <source>
        <dbReference type="ARBA" id="ARBA00023273"/>
    </source>
</evidence>
<dbReference type="GO" id="GO:0060294">
    <property type="term" value="P:cilium movement involved in cell motility"/>
    <property type="evidence" value="ECO:0007669"/>
    <property type="project" value="TreeGrafter"/>
</dbReference>
<protein>
    <recommendedName>
        <fullName evidence="10">Radial spoke head protein 9 homolog</fullName>
    </recommendedName>
</protein>
<keyword evidence="2" id="KW-0963">Cytoplasm</keyword>
<evidence type="ECO:0000256" key="10">
    <source>
        <dbReference type="ARBA" id="ARBA00041080"/>
    </source>
</evidence>
<sequence>MKLASLGALKALNLCASDRSYPHPPLPSLCAQDISHVSTKLGPSGFTLSPEEASGLEVAMIQRQMEEKMSSPLSFWGKLMGDEQDYLVAYALAPAFGFPTKKFYFCTTSNFTLKQMPELSEEYAGKAAAVTGRFKGDPSFPLEEPPEESPDDEEGTTESFREIHRLSYTVGLIDHDVSIVPVGSFIADAAKQIIKNKSFEGLSYGAAGALRSYVHFRKAESPIAIASVEKPGLSRPGDIFDSITDDKPAGAWSVNYSSSNTSSYLRSMYWPGYFFFQTVGKPEYGGVYFGNGIPNKDLAFGL</sequence>
<evidence type="ECO:0000256" key="9">
    <source>
        <dbReference type="ARBA" id="ARBA00038319"/>
    </source>
</evidence>
<dbReference type="PANTHER" id="PTHR22069">
    <property type="entry name" value="MITOCHONDRIAL RIBOSOMAL PROTEIN S18"/>
    <property type="match status" value="1"/>
</dbReference>
<keyword evidence="6" id="KW-0206">Cytoskeleton</keyword>
<dbReference type="GO" id="GO:0044458">
    <property type="term" value="P:motile cilium assembly"/>
    <property type="evidence" value="ECO:0007669"/>
    <property type="project" value="TreeGrafter"/>
</dbReference>
<feature type="compositionally biased region" description="Acidic residues" evidence="11">
    <location>
        <begin position="144"/>
        <end position="156"/>
    </location>
</feature>
<dbReference type="GO" id="GO:0035082">
    <property type="term" value="P:axoneme assembly"/>
    <property type="evidence" value="ECO:0007669"/>
    <property type="project" value="InterPro"/>
</dbReference>
<keyword evidence="3" id="KW-0970">Cilium biogenesis/degradation</keyword>
<evidence type="ECO:0000256" key="3">
    <source>
        <dbReference type="ARBA" id="ARBA00022794"/>
    </source>
</evidence>
<feature type="region of interest" description="Disordered" evidence="11">
    <location>
        <begin position="135"/>
        <end position="158"/>
    </location>
</feature>
<evidence type="ECO:0000313" key="12">
    <source>
        <dbReference type="EMBL" id="GMI38392.1"/>
    </source>
</evidence>
<dbReference type="EMBL" id="BRYA01000085">
    <property type="protein sequence ID" value="GMI38392.1"/>
    <property type="molecule type" value="Genomic_DNA"/>
</dbReference>
<proteinExistence type="inferred from homology"/>
<name>A0A9W7G9U4_9STRA</name>
<comment type="caution">
    <text evidence="12">The sequence shown here is derived from an EMBL/GenBank/DDBJ whole genome shotgun (WGS) entry which is preliminary data.</text>
</comment>
<evidence type="ECO:0000256" key="1">
    <source>
        <dbReference type="ARBA" id="ARBA00004611"/>
    </source>
</evidence>
<dbReference type="InterPro" id="IPR055316">
    <property type="entry name" value="RSP9"/>
</dbReference>
<dbReference type="OrthoDB" id="10258956at2759"/>
<organism evidence="12 13">
    <name type="scientific">Triparma columacea</name>
    <dbReference type="NCBI Taxonomy" id="722753"/>
    <lineage>
        <taxon>Eukaryota</taxon>
        <taxon>Sar</taxon>
        <taxon>Stramenopiles</taxon>
        <taxon>Ochrophyta</taxon>
        <taxon>Bolidophyceae</taxon>
        <taxon>Parmales</taxon>
        <taxon>Triparmaceae</taxon>
        <taxon>Triparma</taxon>
    </lineage>
</organism>
<evidence type="ECO:0000256" key="8">
    <source>
        <dbReference type="ARBA" id="ARBA00037822"/>
    </source>
</evidence>
<evidence type="ECO:0000256" key="11">
    <source>
        <dbReference type="SAM" id="MobiDB-lite"/>
    </source>
</evidence>
<gene>
    <name evidence="12" type="ORF">TrCOL_g1128</name>
</gene>
<evidence type="ECO:0000256" key="6">
    <source>
        <dbReference type="ARBA" id="ARBA00023212"/>
    </source>
</evidence>
<reference evidence="13" key="1">
    <citation type="journal article" date="2023" name="Commun. Biol.">
        <title>Genome analysis of Parmales, the sister group of diatoms, reveals the evolutionary specialization of diatoms from phago-mixotrophs to photoautotrophs.</title>
        <authorList>
            <person name="Ban H."/>
            <person name="Sato S."/>
            <person name="Yoshikawa S."/>
            <person name="Yamada K."/>
            <person name="Nakamura Y."/>
            <person name="Ichinomiya M."/>
            <person name="Sato N."/>
            <person name="Blanc-Mathieu R."/>
            <person name="Endo H."/>
            <person name="Kuwata A."/>
            <person name="Ogata H."/>
        </authorList>
    </citation>
    <scope>NUCLEOTIDE SEQUENCE [LARGE SCALE GENOMIC DNA]</scope>
</reference>
<evidence type="ECO:0000256" key="2">
    <source>
        <dbReference type="ARBA" id="ARBA00022490"/>
    </source>
</evidence>
<accession>A0A9W7G9U4</accession>
<dbReference type="Proteomes" id="UP001165065">
    <property type="component" value="Unassembled WGS sequence"/>
</dbReference>
<evidence type="ECO:0000313" key="13">
    <source>
        <dbReference type="Proteomes" id="UP001165065"/>
    </source>
</evidence>
<keyword evidence="5" id="KW-0969">Cilium</keyword>
<comment type="similarity">
    <text evidence="9">Belongs to the flagellar radial spoke RSP9 family.</text>
</comment>
<dbReference type="GO" id="GO:0005930">
    <property type="term" value="C:axoneme"/>
    <property type="evidence" value="ECO:0007669"/>
    <property type="project" value="TreeGrafter"/>
</dbReference>
<dbReference type="PANTHER" id="PTHR22069:SF0">
    <property type="entry name" value="RADIAL SPOKE HEAD PROTEIN 9 HOMOLOG"/>
    <property type="match status" value="1"/>
</dbReference>
<keyword evidence="13" id="KW-1185">Reference proteome</keyword>
<comment type="subcellular location">
    <subcellularLocation>
        <location evidence="8">Cell projection</location>
        <location evidence="8">Kinocilium</location>
    </subcellularLocation>
    <subcellularLocation>
        <location evidence="1">Cytoplasm</location>
        <location evidence="1">Cytoskeleton</location>
        <location evidence="1">Flagellum axoneme</location>
    </subcellularLocation>
</comment>
<evidence type="ECO:0000256" key="4">
    <source>
        <dbReference type="ARBA" id="ARBA00022846"/>
    </source>
</evidence>
<evidence type="ECO:0000256" key="5">
    <source>
        <dbReference type="ARBA" id="ARBA00023069"/>
    </source>
</evidence>